<evidence type="ECO:0000313" key="9">
    <source>
        <dbReference type="EMBL" id="MBB5888082.1"/>
    </source>
</evidence>
<sequence>MKIKALEGQNIEELSMIEVAHALLDQAGEEMAFADIVTEVQSMLGKSDEKMSADLSHFYTDLNTDGSFIPLGNNTWGLRSWYAIDSIDEETISLDYFDDENKIKDELDEDILDVTINDDESDSGGFVPKKIEEISYDDDESDEDKDEAKAYDEELAEVEIDAEIPEDEVGAIGEVDDDDDED</sequence>
<feature type="compositionally biased region" description="Acidic residues" evidence="7">
    <location>
        <begin position="153"/>
        <end position="182"/>
    </location>
</feature>
<dbReference type="InterPro" id="IPR038087">
    <property type="entry name" value="RNAP_delta_N_dom_sf"/>
</dbReference>
<dbReference type="EMBL" id="JACHHV010000014">
    <property type="protein sequence ID" value="MBB5888082.1"/>
    <property type="molecule type" value="Genomic_DNA"/>
</dbReference>
<evidence type="ECO:0000313" key="10">
    <source>
        <dbReference type="Proteomes" id="UP000562464"/>
    </source>
</evidence>
<evidence type="ECO:0000256" key="3">
    <source>
        <dbReference type="ARBA" id="ARBA00022679"/>
    </source>
</evidence>
<evidence type="ECO:0000256" key="2">
    <source>
        <dbReference type="ARBA" id="ARBA00022478"/>
    </source>
</evidence>
<comment type="function">
    <text evidence="6">Participates in both the initiation and recycling phases of transcription. In the presence of the delta subunit, RNAP displays an increased specificity of transcription, a decreased affinity for nucleic acids, and an increased efficiency of RNA synthesis because of enhanced recycling.</text>
</comment>
<comment type="similarity">
    <text evidence="1 6">Belongs to the RpoE family.</text>
</comment>
<proteinExistence type="inferred from homology"/>
<keyword evidence="10" id="KW-1185">Reference proteome</keyword>
<dbReference type="AlphaFoldDB" id="A0A841C921"/>
<protein>
    <recommendedName>
        <fullName evidence="6">Probable DNA-directed RNA polymerase subunit delta</fullName>
    </recommendedName>
    <alternativeName>
        <fullName evidence="6">RNAP delta factor</fullName>
    </alternativeName>
</protein>
<dbReference type="GO" id="GO:0006351">
    <property type="term" value="P:DNA-templated transcription"/>
    <property type="evidence" value="ECO:0007669"/>
    <property type="project" value="InterPro"/>
</dbReference>
<evidence type="ECO:0000256" key="6">
    <source>
        <dbReference type="HAMAP-Rule" id="MF_00357"/>
    </source>
</evidence>
<dbReference type="GO" id="GO:0000428">
    <property type="term" value="C:DNA-directed RNA polymerase complex"/>
    <property type="evidence" value="ECO:0007669"/>
    <property type="project" value="UniProtKB-KW"/>
</dbReference>
<evidence type="ECO:0000256" key="7">
    <source>
        <dbReference type="SAM" id="MobiDB-lite"/>
    </source>
</evidence>
<reference evidence="9 10" key="1">
    <citation type="submission" date="2020-08" db="EMBL/GenBank/DDBJ databases">
        <title>Genomic Encyclopedia of Type Strains, Phase IV (KMG-IV): sequencing the most valuable type-strain genomes for metagenomic binning, comparative biology and taxonomic classification.</title>
        <authorList>
            <person name="Goeker M."/>
        </authorList>
    </citation>
    <scope>NUCLEOTIDE SEQUENCE [LARGE SCALE GENOMIC DNA]</scope>
    <source>
        <strain evidence="9 10">DSM 14925</strain>
    </source>
</reference>
<dbReference type="Gene3D" id="1.10.10.1250">
    <property type="entry name" value="RNA polymerase, subunit delta, N-terminal domain"/>
    <property type="match status" value="1"/>
</dbReference>
<evidence type="ECO:0000256" key="5">
    <source>
        <dbReference type="ARBA" id="ARBA00023163"/>
    </source>
</evidence>
<dbReference type="Pfam" id="PF05066">
    <property type="entry name" value="HARE-HTH"/>
    <property type="match status" value="1"/>
</dbReference>
<comment type="subunit">
    <text evidence="6">RNAP is composed of a core of 2 alpha, a beta and a beta' subunits. The core is associated with a delta subunit and one of several sigma factors.</text>
</comment>
<keyword evidence="3 6" id="KW-0808">Transferase</keyword>
<dbReference type="PROSITE" id="PS51913">
    <property type="entry name" value="HTH_HARE"/>
    <property type="match status" value="1"/>
</dbReference>
<dbReference type="InterPro" id="IPR007759">
    <property type="entry name" value="Asxl_HARE-HTH"/>
</dbReference>
<comment type="caution">
    <text evidence="9">The sequence shown here is derived from an EMBL/GenBank/DDBJ whole genome shotgun (WGS) entry which is preliminary data.</text>
</comment>
<organism evidence="9 10">
    <name type="scientific">Lactovum miscens</name>
    <dbReference type="NCBI Taxonomy" id="190387"/>
    <lineage>
        <taxon>Bacteria</taxon>
        <taxon>Bacillati</taxon>
        <taxon>Bacillota</taxon>
        <taxon>Bacilli</taxon>
        <taxon>Lactobacillales</taxon>
        <taxon>Streptococcaceae</taxon>
        <taxon>Lactovum</taxon>
    </lineage>
</organism>
<dbReference type="GO" id="GO:0006355">
    <property type="term" value="P:regulation of DNA-templated transcription"/>
    <property type="evidence" value="ECO:0007669"/>
    <property type="project" value="UniProtKB-UniRule"/>
</dbReference>
<evidence type="ECO:0000256" key="1">
    <source>
        <dbReference type="ARBA" id="ARBA00009828"/>
    </source>
</evidence>
<evidence type="ECO:0000259" key="8">
    <source>
        <dbReference type="PROSITE" id="PS51913"/>
    </source>
</evidence>
<keyword evidence="4 6" id="KW-0548">Nucleotidyltransferase</keyword>
<keyword evidence="5 6" id="KW-0804">Transcription</keyword>
<gene>
    <name evidence="6" type="primary">rpoE</name>
    <name evidence="9" type="ORF">HNQ37_000973</name>
</gene>
<dbReference type="Proteomes" id="UP000562464">
    <property type="component" value="Unassembled WGS sequence"/>
</dbReference>
<name>A0A841C921_9LACT</name>
<dbReference type="HAMAP" id="MF_00357">
    <property type="entry name" value="RNApol_bact_RpoE"/>
    <property type="match status" value="1"/>
</dbReference>
<feature type="compositionally biased region" description="Acidic residues" evidence="7">
    <location>
        <begin position="134"/>
        <end position="145"/>
    </location>
</feature>
<dbReference type="NCBIfam" id="TIGR04567">
    <property type="entry name" value="RNAP_delt_lowGC"/>
    <property type="match status" value="1"/>
</dbReference>
<dbReference type="GO" id="GO:0003899">
    <property type="term" value="F:DNA-directed RNA polymerase activity"/>
    <property type="evidence" value="ECO:0007669"/>
    <property type="project" value="UniProtKB-UniRule"/>
</dbReference>
<feature type="region of interest" description="Disordered" evidence="7">
    <location>
        <begin position="118"/>
        <end position="182"/>
    </location>
</feature>
<accession>A0A841C921</accession>
<evidence type="ECO:0000256" key="4">
    <source>
        <dbReference type="ARBA" id="ARBA00022695"/>
    </source>
</evidence>
<dbReference type="InterPro" id="IPR029757">
    <property type="entry name" value="RpoE"/>
</dbReference>
<dbReference type="RefSeq" id="WP_183539800.1">
    <property type="nucleotide sequence ID" value="NZ_JACHHV010000014.1"/>
</dbReference>
<keyword evidence="2 6" id="KW-0240">DNA-directed RNA polymerase</keyword>
<feature type="domain" description="HTH HARE-type" evidence="8">
    <location>
        <begin position="14"/>
        <end position="81"/>
    </location>
</feature>